<evidence type="ECO:0000256" key="1">
    <source>
        <dbReference type="ARBA" id="ARBA00022475"/>
    </source>
</evidence>
<dbReference type="Proteomes" id="UP001612915">
    <property type="component" value="Unassembled WGS sequence"/>
</dbReference>
<feature type="compositionally biased region" description="Basic and acidic residues" evidence="12">
    <location>
        <begin position="132"/>
        <end position="158"/>
    </location>
</feature>
<dbReference type="InterPro" id="IPR017900">
    <property type="entry name" value="4Fe4S_Fe_S_CS"/>
</dbReference>
<keyword evidence="1" id="KW-1003">Cell membrane</keyword>
<evidence type="ECO:0000256" key="9">
    <source>
        <dbReference type="ARBA" id="ARBA00023027"/>
    </source>
</evidence>
<dbReference type="PANTHER" id="PTHR10849">
    <property type="entry name" value="NADH DEHYDROGENASE UBIQUINONE IRON-SULFUR PROTEIN 8, MITOCHONDRIAL"/>
    <property type="match status" value="1"/>
</dbReference>
<gene>
    <name evidence="14" type="ORF">ACIB24_13370</name>
</gene>
<reference evidence="14 15" key="1">
    <citation type="submission" date="2024-10" db="EMBL/GenBank/DDBJ databases">
        <title>The Natural Products Discovery Center: Release of the First 8490 Sequenced Strains for Exploring Actinobacteria Biosynthetic Diversity.</title>
        <authorList>
            <person name="Kalkreuter E."/>
            <person name="Kautsar S.A."/>
            <person name="Yang D."/>
            <person name="Bader C.D."/>
            <person name="Teijaro C.N."/>
            <person name="Fluegel L."/>
            <person name="Davis C.M."/>
            <person name="Simpson J.R."/>
            <person name="Lauterbach L."/>
            <person name="Steele A.D."/>
            <person name="Gui C."/>
            <person name="Meng S."/>
            <person name="Li G."/>
            <person name="Viehrig K."/>
            <person name="Ye F."/>
            <person name="Su P."/>
            <person name="Kiefer A.F."/>
            <person name="Nichols A."/>
            <person name="Cepeda A.J."/>
            <person name="Yan W."/>
            <person name="Fan B."/>
            <person name="Jiang Y."/>
            <person name="Adhikari A."/>
            <person name="Zheng C.-J."/>
            <person name="Schuster L."/>
            <person name="Cowan T.M."/>
            <person name="Smanski M.J."/>
            <person name="Chevrette M.G."/>
            <person name="De Carvalho L.P.S."/>
            <person name="Shen B."/>
        </authorList>
    </citation>
    <scope>NUCLEOTIDE SEQUENCE [LARGE SCALE GENOMIC DNA]</scope>
    <source>
        <strain evidence="14 15">NPDC049639</strain>
    </source>
</reference>
<dbReference type="Gene3D" id="3.30.70.3270">
    <property type="match status" value="1"/>
</dbReference>
<evidence type="ECO:0000256" key="12">
    <source>
        <dbReference type="SAM" id="MobiDB-lite"/>
    </source>
</evidence>
<evidence type="ECO:0000256" key="6">
    <source>
        <dbReference type="ARBA" id="ARBA00022967"/>
    </source>
</evidence>
<protein>
    <submittedName>
        <fullName evidence="14">4Fe-4S binding protein</fullName>
    </submittedName>
</protein>
<organism evidence="14 15">
    <name type="scientific">Spongisporangium articulatum</name>
    <dbReference type="NCBI Taxonomy" id="3362603"/>
    <lineage>
        <taxon>Bacteria</taxon>
        <taxon>Bacillati</taxon>
        <taxon>Actinomycetota</taxon>
        <taxon>Actinomycetes</taxon>
        <taxon>Kineosporiales</taxon>
        <taxon>Kineosporiaceae</taxon>
        <taxon>Spongisporangium</taxon>
    </lineage>
</organism>
<name>A0ABW8ANV6_9ACTN</name>
<evidence type="ECO:0000313" key="15">
    <source>
        <dbReference type="Proteomes" id="UP001612915"/>
    </source>
</evidence>
<dbReference type="InterPro" id="IPR010226">
    <property type="entry name" value="NADH_quinone_OxRdtase_chainI"/>
</dbReference>
<evidence type="ECO:0000256" key="10">
    <source>
        <dbReference type="ARBA" id="ARBA00023075"/>
    </source>
</evidence>
<dbReference type="InterPro" id="IPR017896">
    <property type="entry name" value="4Fe4S_Fe-S-bd"/>
</dbReference>
<accession>A0ABW8ANV6</accession>
<keyword evidence="4" id="KW-0479">Metal-binding</keyword>
<feature type="region of interest" description="Disordered" evidence="12">
    <location>
        <begin position="121"/>
        <end position="158"/>
    </location>
</feature>
<evidence type="ECO:0000256" key="11">
    <source>
        <dbReference type="ARBA" id="ARBA00023136"/>
    </source>
</evidence>
<dbReference type="SUPFAM" id="SSF54862">
    <property type="entry name" value="4Fe-4S ferredoxins"/>
    <property type="match status" value="1"/>
</dbReference>
<sequence length="158" mass="18007">MLRPSRTAEYPDVKPPLPPRSRGVIALLEENCTVCMLCARECPDWCIYIESHKETVPAAEPGGRDRQRNMLDRFAIDFSLCMYCGICIEACPFDALFWSPEFEYAEFDIRDLTHESDRLSGWMGSVPPPQLPDHRAAPPKELETARATVERAAERHQP</sequence>
<evidence type="ECO:0000256" key="7">
    <source>
        <dbReference type="ARBA" id="ARBA00023004"/>
    </source>
</evidence>
<evidence type="ECO:0000256" key="3">
    <source>
        <dbReference type="ARBA" id="ARBA00022719"/>
    </source>
</evidence>
<keyword evidence="10" id="KW-0830">Ubiquinone</keyword>
<evidence type="ECO:0000256" key="5">
    <source>
        <dbReference type="ARBA" id="ARBA00022737"/>
    </source>
</evidence>
<evidence type="ECO:0000313" key="14">
    <source>
        <dbReference type="EMBL" id="MFI7588055.1"/>
    </source>
</evidence>
<comment type="caution">
    <text evidence="14">The sequence shown here is derived from an EMBL/GenBank/DDBJ whole genome shotgun (WGS) entry which is preliminary data.</text>
</comment>
<keyword evidence="9" id="KW-0520">NAD</keyword>
<keyword evidence="3" id="KW-0874">Quinone</keyword>
<keyword evidence="15" id="KW-1185">Reference proteome</keyword>
<keyword evidence="11" id="KW-0472">Membrane</keyword>
<dbReference type="Pfam" id="PF00037">
    <property type="entry name" value="Fer4"/>
    <property type="match status" value="1"/>
</dbReference>
<proteinExistence type="predicted"/>
<keyword evidence="6" id="KW-1278">Translocase</keyword>
<keyword evidence="8" id="KW-0411">Iron-sulfur</keyword>
<evidence type="ECO:0000256" key="8">
    <source>
        <dbReference type="ARBA" id="ARBA00023014"/>
    </source>
</evidence>
<feature type="domain" description="4Fe-4S ferredoxin-type" evidence="13">
    <location>
        <begin position="72"/>
        <end position="101"/>
    </location>
</feature>
<evidence type="ECO:0000256" key="4">
    <source>
        <dbReference type="ARBA" id="ARBA00022723"/>
    </source>
</evidence>
<dbReference type="PANTHER" id="PTHR10849:SF24">
    <property type="entry name" value="NADH-QUINONE OXIDOREDUCTASE SUBUNIT I 2"/>
    <property type="match status" value="1"/>
</dbReference>
<evidence type="ECO:0000256" key="2">
    <source>
        <dbReference type="ARBA" id="ARBA00022485"/>
    </source>
</evidence>
<dbReference type="PROSITE" id="PS51379">
    <property type="entry name" value="4FE4S_FER_2"/>
    <property type="match status" value="2"/>
</dbReference>
<dbReference type="PROSITE" id="PS00198">
    <property type="entry name" value="4FE4S_FER_1"/>
    <property type="match status" value="1"/>
</dbReference>
<keyword evidence="2" id="KW-0004">4Fe-4S</keyword>
<dbReference type="EMBL" id="JBITLV010000004">
    <property type="protein sequence ID" value="MFI7588055.1"/>
    <property type="molecule type" value="Genomic_DNA"/>
</dbReference>
<dbReference type="RefSeq" id="WP_398281887.1">
    <property type="nucleotide sequence ID" value="NZ_JBITLV010000004.1"/>
</dbReference>
<evidence type="ECO:0000259" key="13">
    <source>
        <dbReference type="PROSITE" id="PS51379"/>
    </source>
</evidence>
<keyword evidence="7" id="KW-0408">Iron</keyword>
<feature type="domain" description="4Fe-4S ferredoxin-type" evidence="13">
    <location>
        <begin position="23"/>
        <end position="52"/>
    </location>
</feature>
<keyword evidence="5" id="KW-0677">Repeat</keyword>